<evidence type="ECO:0000256" key="9">
    <source>
        <dbReference type="PROSITE-ProRule" id="PRU00108"/>
    </source>
</evidence>
<keyword evidence="3" id="KW-0677">Repeat</keyword>
<evidence type="ECO:0000256" key="2">
    <source>
        <dbReference type="ARBA" id="ARBA00022723"/>
    </source>
</evidence>
<dbReference type="SMART" id="SM00132">
    <property type="entry name" value="LIM"/>
    <property type="match status" value="2"/>
</dbReference>
<evidence type="ECO:0000256" key="11">
    <source>
        <dbReference type="RuleBase" id="RU000682"/>
    </source>
</evidence>
<keyword evidence="4 10" id="KW-0862">Zinc</keyword>
<evidence type="ECO:0000259" key="13">
    <source>
        <dbReference type="PROSITE" id="PS50023"/>
    </source>
</evidence>
<keyword evidence="7 9" id="KW-0371">Homeobox</keyword>
<name>A0A9D4TB49_RHISA</name>
<dbReference type="PROSITE" id="PS50023">
    <property type="entry name" value="LIM_DOMAIN_2"/>
    <property type="match status" value="2"/>
</dbReference>
<dbReference type="InterPro" id="IPR001781">
    <property type="entry name" value="Znf_LIM"/>
</dbReference>
<dbReference type="VEuPathDB" id="VectorBase:RSAN_044753"/>
<accession>A0A9D4TB49</accession>
<reference evidence="15" key="2">
    <citation type="submission" date="2021-09" db="EMBL/GenBank/DDBJ databases">
        <authorList>
            <person name="Jia N."/>
            <person name="Wang J."/>
            <person name="Shi W."/>
            <person name="Du L."/>
            <person name="Sun Y."/>
            <person name="Zhan W."/>
            <person name="Jiang J."/>
            <person name="Wang Q."/>
            <person name="Zhang B."/>
            <person name="Ji P."/>
            <person name="Sakyi L.B."/>
            <person name="Cui X."/>
            <person name="Yuan T."/>
            <person name="Jiang B."/>
            <person name="Yang W."/>
            <person name="Lam T.T.-Y."/>
            <person name="Chang Q."/>
            <person name="Ding S."/>
            <person name="Wang X."/>
            <person name="Zhu J."/>
            <person name="Ruan X."/>
            <person name="Zhao L."/>
            <person name="Wei J."/>
            <person name="Que T."/>
            <person name="Du C."/>
            <person name="Cheng J."/>
            <person name="Dai P."/>
            <person name="Han X."/>
            <person name="Huang E."/>
            <person name="Gao Y."/>
            <person name="Liu J."/>
            <person name="Shao H."/>
            <person name="Ye R."/>
            <person name="Li L."/>
            <person name="Wei W."/>
            <person name="Wang X."/>
            <person name="Wang C."/>
            <person name="Huo Q."/>
            <person name="Li W."/>
            <person name="Guo W."/>
            <person name="Chen H."/>
            <person name="Chen S."/>
            <person name="Zhou L."/>
            <person name="Zhou L."/>
            <person name="Ni X."/>
            <person name="Tian J."/>
            <person name="Zhou Y."/>
            <person name="Sheng Y."/>
            <person name="Liu T."/>
            <person name="Pan Y."/>
            <person name="Xia L."/>
            <person name="Li J."/>
            <person name="Zhao F."/>
            <person name="Cao W."/>
        </authorList>
    </citation>
    <scope>NUCLEOTIDE SEQUENCE</scope>
    <source>
        <strain evidence="15">Rsan-2018</strain>
        <tissue evidence="15">Larvae</tissue>
    </source>
</reference>
<dbReference type="AlphaFoldDB" id="A0A9D4TB49"/>
<evidence type="ECO:0000256" key="6">
    <source>
        <dbReference type="ARBA" id="ARBA00023125"/>
    </source>
</evidence>
<dbReference type="GO" id="GO:0005634">
    <property type="term" value="C:nucleus"/>
    <property type="evidence" value="ECO:0007669"/>
    <property type="project" value="UniProtKB-SubCell"/>
</dbReference>
<evidence type="ECO:0000256" key="3">
    <source>
        <dbReference type="ARBA" id="ARBA00022737"/>
    </source>
</evidence>
<evidence type="ECO:0000256" key="10">
    <source>
        <dbReference type="PROSITE-ProRule" id="PRU00125"/>
    </source>
</evidence>
<keyword evidence="5 10" id="KW-0440">LIM domain</keyword>
<evidence type="ECO:0000256" key="1">
    <source>
        <dbReference type="ARBA" id="ARBA00004123"/>
    </source>
</evidence>
<evidence type="ECO:0000313" key="15">
    <source>
        <dbReference type="EMBL" id="KAH7984218.1"/>
    </source>
</evidence>
<evidence type="ECO:0000256" key="8">
    <source>
        <dbReference type="ARBA" id="ARBA00023242"/>
    </source>
</evidence>
<feature type="region of interest" description="Disordered" evidence="12">
    <location>
        <begin position="1"/>
        <end position="20"/>
    </location>
</feature>
<dbReference type="SMART" id="SM00389">
    <property type="entry name" value="HOX"/>
    <property type="match status" value="1"/>
</dbReference>
<dbReference type="CDD" id="cd00086">
    <property type="entry name" value="homeodomain"/>
    <property type="match status" value="1"/>
</dbReference>
<dbReference type="FunFam" id="1.10.10.60:FF:000027">
    <property type="entry name" value="LIM/homeobox protein Lhx9"/>
    <property type="match status" value="1"/>
</dbReference>
<dbReference type="PROSITE" id="PS50071">
    <property type="entry name" value="HOMEOBOX_2"/>
    <property type="match status" value="1"/>
</dbReference>
<evidence type="ECO:0000256" key="7">
    <source>
        <dbReference type="ARBA" id="ARBA00023155"/>
    </source>
</evidence>
<dbReference type="SUPFAM" id="SSF46689">
    <property type="entry name" value="Homeodomain-like"/>
    <property type="match status" value="1"/>
</dbReference>
<dbReference type="InterPro" id="IPR017970">
    <property type="entry name" value="Homeobox_CS"/>
</dbReference>
<gene>
    <name evidence="15" type="ORF">HPB52_018207</name>
</gene>
<dbReference type="Pfam" id="PF00412">
    <property type="entry name" value="LIM"/>
    <property type="match status" value="2"/>
</dbReference>
<dbReference type="GO" id="GO:0046872">
    <property type="term" value="F:metal ion binding"/>
    <property type="evidence" value="ECO:0007669"/>
    <property type="project" value="UniProtKB-KW"/>
</dbReference>
<organism evidence="15 16">
    <name type="scientific">Rhipicephalus sanguineus</name>
    <name type="common">Brown dog tick</name>
    <name type="synonym">Ixodes sanguineus</name>
    <dbReference type="NCBI Taxonomy" id="34632"/>
    <lineage>
        <taxon>Eukaryota</taxon>
        <taxon>Metazoa</taxon>
        <taxon>Ecdysozoa</taxon>
        <taxon>Arthropoda</taxon>
        <taxon>Chelicerata</taxon>
        <taxon>Arachnida</taxon>
        <taxon>Acari</taxon>
        <taxon>Parasitiformes</taxon>
        <taxon>Ixodida</taxon>
        <taxon>Ixodoidea</taxon>
        <taxon>Ixodidae</taxon>
        <taxon>Rhipicephalinae</taxon>
        <taxon>Rhipicephalus</taxon>
        <taxon>Rhipicephalus</taxon>
    </lineage>
</organism>
<keyword evidence="8 9" id="KW-0539">Nucleus</keyword>
<evidence type="ECO:0000259" key="14">
    <source>
        <dbReference type="PROSITE" id="PS50071"/>
    </source>
</evidence>
<reference evidence="15" key="1">
    <citation type="journal article" date="2020" name="Cell">
        <title>Large-Scale Comparative Analyses of Tick Genomes Elucidate Their Genetic Diversity and Vector Capacities.</title>
        <authorList>
            <consortium name="Tick Genome and Microbiome Consortium (TIGMIC)"/>
            <person name="Jia N."/>
            <person name="Wang J."/>
            <person name="Shi W."/>
            <person name="Du L."/>
            <person name="Sun Y."/>
            <person name="Zhan W."/>
            <person name="Jiang J.F."/>
            <person name="Wang Q."/>
            <person name="Zhang B."/>
            <person name="Ji P."/>
            <person name="Bell-Sakyi L."/>
            <person name="Cui X.M."/>
            <person name="Yuan T.T."/>
            <person name="Jiang B.G."/>
            <person name="Yang W.F."/>
            <person name="Lam T.T."/>
            <person name="Chang Q.C."/>
            <person name="Ding S.J."/>
            <person name="Wang X.J."/>
            <person name="Zhu J.G."/>
            <person name="Ruan X.D."/>
            <person name="Zhao L."/>
            <person name="Wei J.T."/>
            <person name="Ye R.Z."/>
            <person name="Que T.C."/>
            <person name="Du C.H."/>
            <person name="Zhou Y.H."/>
            <person name="Cheng J.X."/>
            <person name="Dai P.F."/>
            <person name="Guo W.B."/>
            <person name="Han X.H."/>
            <person name="Huang E.J."/>
            <person name="Li L.F."/>
            <person name="Wei W."/>
            <person name="Gao Y.C."/>
            <person name="Liu J.Z."/>
            <person name="Shao H.Z."/>
            <person name="Wang X."/>
            <person name="Wang C.C."/>
            <person name="Yang T.C."/>
            <person name="Huo Q.B."/>
            <person name="Li W."/>
            <person name="Chen H.Y."/>
            <person name="Chen S.E."/>
            <person name="Zhou L.G."/>
            <person name="Ni X.B."/>
            <person name="Tian J.H."/>
            <person name="Sheng Y."/>
            <person name="Liu T."/>
            <person name="Pan Y.S."/>
            <person name="Xia L.Y."/>
            <person name="Li J."/>
            <person name="Zhao F."/>
            <person name="Cao W.C."/>
        </authorList>
    </citation>
    <scope>NUCLEOTIDE SEQUENCE</scope>
    <source>
        <strain evidence="15">Rsan-2018</strain>
    </source>
</reference>
<dbReference type="Proteomes" id="UP000821837">
    <property type="component" value="Chromosome 1"/>
</dbReference>
<dbReference type="InterPro" id="IPR009057">
    <property type="entry name" value="Homeodomain-like_sf"/>
</dbReference>
<dbReference type="GO" id="GO:0000981">
    <property type="term" value="F:DNA-binding transcription factor activity, RNA polymerase II-specific"/>
    <property type="evidence" value="ECO:0007669"/>
    <property type="project" value="InterPro"/>
</dbReference>
<evidence type="ECO:0000256" key="4">
    <source>
        <dbReference type="ARBA" id="ARBA00022833"/>
    </source>
</evidence>
<dbReference type="SUPFAM" id="SSF57716">
    <property type="entry name" value="Glucocorticoid receptor-like (DNA-binding domain)"/>
    <property type="match status" value="1"/>
</dbReference>
<dbReference type="PANTHER" id="PTHR24208:SF168">
    <property type="entry name" value="PROTEIN APTEROUS"/>
    <property type="match status" value="1"/>
</dbReference>
<evidence type="ECO:0000256" key="12">
    <source>
        <dbReference type="SAM" id="MobiDB-lite"/>
    </source>
</evidence>
<feature type="domain" description="LIM zinc-binding" evidence="13">
    <location>
        <begin position="126"/>
        <end position="187"/>
    </location>
</feature>
<keyword evidence="2 10" id="KW-0479">Metal-binding</keyword>
<dbReference type="PANTHER" id="PTHR24208">
    <property type="entry name" value="LIM/HOMEOBOX PROTEIN LHX"/>
    <property type="match status" value="1"/>
</dbReference>
<comment type="subcellular location">
    <subcellularLocation>
        <location evidence="1 9 11">Nucleus</location>
    </subcellularLocation>
</comment>
<feature type="DNA-binding region" description="Homeobox" evidence="9">
    <location>
        <begin position="191"/>
        <end position="250"/>
    </location>
</feature>
<keyword evidence="6 9" id="KW-0238">DNA-binding</keyword>
<evidence type="ECO:0008006" key="17">
    <source>
        <dbReference type="Google" id="ProtNLM"/>
    </source>
</evidence>
<dbReference type="GO" id="GO:0030182">
    <property type="term" value="P:neuron differentiation"/>
    <property type="evidence" value="ECO:0007669"/>
    <property type="project" value="TreeGrafter"/>
</dbReference>
<dbReference type="EMBL" id="JABSTV010001245">
    <property type="protein sequence ID" value="KAH7984218.1"/>
    <property type="molecule type" value="Genomic_DNA"/>
</dbReference>
<dbReference type="InterPro" id="IPR050453">
    <property type="entry name" value="LIM_Homeobox_TF"/>
</dbReference>
<dbReference type="PROSITE" id="PS00478">
    <property type="entry name" value="LIM_DOMAIN_1"/>
    <property type="match status" value="1"/>
</dbReference>
<dbReference type="GO" id="GO:0000977">
    <property type="term" value="F:RNA polymerase II transcription regulatory region sequence-specific DNA binding"/>
    <property type="evidence" value="ECO:0007669"/>
    <property type="project" value="TreeGrafter"/>
</dbReference>
<protein>
    <recommendedName>
        <fullName evidence="17">LIM/homeobox protein Lhx2</fullName>
    </recommendedName>
</protein>
<proteinExistence type="predicted"/>
<comment type="caution">
    <text evidence="15">The sequence shown here is derived from an EMBL/GenBank/DDBJ whole genome shotgun (WGS) entry which is preliminary data.</text>
</comment>
<sequence length="288" mass="32386">MMVSKPRSPPQRELASSPSLEPADLKQGLCQRRALDQGVDALLACAACQGPIRERFYLQARDPIPCARRSTHNFSSCVFHALDQPWHTGCLRCCLCGTGLDSQASCFAREGRIYCRDDYLRAFVRCCACGAALSPRDLVMRVRGGLAFHVGCFRCASCLCPLLKGDVYGMRDNSVFCKLHFQDTALLAERNKRMRTSFKHGQLRAMKAYFTVNHNPDSKDLKQLSLRTGLSKRVLQVWFQNARAKWRRNLLRQASHGPEIAQDSSPLQDLGATITLEEQTIHSYANLF</sequence>
<dbReference type="Gene3D" id="1.10.10.60">
    <property type="entry name" value="Homeodomain-like"/>
    <property type="match status" value="1"/>
</dbReference>
<dbReference type="Pfam" id="PF00046">
    <property type="entry name" value="Homeodomain"/>
    <property type="match status" value="1"/>
</dbReference>
<dbReference type="Gene3D" id="2.10.110.10">
    <property type="entry name" value="Cysteine Rich Protein"/>
    <property type="match status" value="2"/>
</dbReference>
<feature type="domain" description="Homeobox" evidence="14">
    <location>
        <begin position="189"/>
        <end position="249"/>
    </location>
</feature>
<dbReference type="InterPro" id="IPR001356">
    <property type="entry name" value="HD"/>
</dbReference>
<dbReference type="PROSITE" id="PS00027">
    <property type="entry name" value="HOMEOBOX_1"/>
    <property type="match status" value="1"/>
</dbReference>
<evidence type="ECO:0000256" key="5">
    <source>
        <dbReference type="ARBA" id="ARBA00023038"/>
    </source>
</evidence>
<keyword evidence="16" id="KW-1185">Reference proteome</keyword>
<evidence type="ECO:0000313" key="16">
    <source>
        <dbReference type="Proteomes" id="UP000821837"/>
    </source>
</evidence>
<feature type="domain" description="LIM zinc-binding" evidence="13">
    <location>
        <begin position="43"/>
        <end position="125"/>
    </location>
</feature>